<comment type="caution">
    <text evidence="8">The sequence shown here is derived from an EMBL/GenBank/DDBJ whole genome shotgun (WGS) entry which is preliminary data.</text>
</comment>
<keyword evidence="6 7" id="KW-0472">Membrane</keyword>
<gene>
    <name evidence="8" type="ORF">CHK_0767</name>
</gene>
<evidence type="ECO:0000256" key="3">
    <source>
        <dbReference type="ARBA" id="ARBA00022475"/>
    </source>
</evidence>
<feature type="transmembrane region" description="Helical" evidence="7">
    <location>
        <begin position="45"/>
        <end position="65"/>
    </location>
</feature>
<proteinExistence type="predicted"/>
<feature type="transmembrane region" description="Helical" evidence="7">
    <location>
        <begin position="222"/>
        <end position="245"/>
    </location>
</feature>
<evidence type="ECO:0000313" key="9">
    <source>
        <dbReference type="Proteomes" id="UP000034076"/>
    </source>
</evidence>
<keyword evidence="2" id="KW-0813">Transport</keyword>
<dbReference type="GO" id="GO:0022857">
    <property type="term" value="F:transmembrane transporter activity"/>
    <property type="evidence" value="ECO:0007669"/>
    <property type="project" value="InterPro"/>
</dbReference>
<evidence type="ECO:0000256" key="7">
    <source>
        <dbReference type="SAM" id="Phobius"/>
    </source>
</evidence>
<evidence type="ECO:0000256" key="6">
    <source>
        <dbReference type="ARBA" id="ARBA00023136"/>
    </source>
</evidence>
<dbReference type="SUPFAM" id="SSF103473">
    <property type="entry name" value="MFS general substrate transporter"/>
    <property type="match status" value="1"/>
</dbReference>
<evidence type="ECO:0000313" key="8">
    <source>
        <dbReference type="EMBL" id="KKI51601.1"/>
    </source>
</evidence>
<feature type="transmembrane region" description="Helical" evidence="7">
    <location>
        <begin position="142"/>
        <end position="164"/>
    </location>
</feature>
<feature type="transmembrane region" description="Helical" evidence="7">
    <location>
        <begin position="390"/>
        <end position="411"/>
    </location>
</feature>
<keyword evidence="5 7" id="KW-1133">Transmembrane helix</keyword>
<dbReference type="CDD" id="cd06173">
    <property type="entry name" value="MFS_MefA_like"/>
    <property type="match status" value="1"/>
</dbReference>
<dbReference type="EMBL" id="LAYJ01000068">
    <property type="protein sequence ID" value="KKI51601.1"/>
    <property type="molecule type" value="Genomic_DNA"/>
</dbReference>
<dbReference type="Pfam" id="PF07690">
    <property type="entry name" value="MFS_1"/>
    <property type="match status" value="1"/>
</dbReference>
<dbReference type="Proteomes" id="UP000034076">
    <property type="component" value="Unassembled WGS sequence"/>
</dbReference>
<feature type="transmembrane region" description="Helical" evidence="7">
    <location>
        <begin position="77"/>
        <end position="95"/>
    </location>
</feature>
<dbReference type="PATRIC" id="fig|270498.16.peg.365"/>
<dbReference type="Gene3D" id="1.20.1250.20">
    <property type="entry name" value="MFS general substrate transporter like domains"/>
    <property type="match status" value="1"/>
</dbReference>
<dbReference type="GO" id="GO:0005886">
    <property type="term" value="C:plasma membrane"/>
    <property type="evidence" value="ECO:0007669"/>
    <property type="project" value="UniProtKB-SubCell"/>
</dbReference>
<dbReference type="AlphaFoldDB" id="A0A0M2NKW7"/>
<evidence type="ECO:0000256" key="4">
    <source>
        <dbReference type="ARBA" id="ARBA00022692"/>
    </source>
</evidence>
<feature type="transmembrane region" description="Helical" evidence="7">
    <location>
        <begin position="170"/>
        <end position="188"/>
    </location>
</feature>
<dbReference type="InterPro" id="IPR011701">
    <property type="entry name" value="MFS"/>
</dbReference>
<sequence length="426" mass="46058">MKQEKAIFSRDFTLVTMGQIISIFGNQILRYALPLYLLNLTGSSALFGTISASAFIPMLVLFPIGGIIADRFHKKNIMVLLDFGTSILIFLFCLLEGKMDIVPLVAITIVALYGIQGAYQPAVQASIPVLVSPEHLMQGNSIINLINSLASMLGPVFGGILFSVFGLSPILYVSIGCFFVSAIMEIFIHMPFEKKQEKGNIFAIAIGDLKKSFHFMLREQPVLWKISLVYASLNLFLTALILIAVPVLVTQRLGFAGDTANRLYGYAQGVIAASAVLGGLLAGVCSKKLKAKAGPFLLIGCALSVLLAGIGLQTLKNPMAVYVVLLVGSGLLVALSTVFQIQVLSYLQILTPADLIGKVTSCFICICMCMNPLGQLIYGNVFENIGNNIYLPFYIAAVIVIGISVVTRRIFNGIDPLLENRKTKDC</sequence>
<keyword evidence="4 7" id="KW-0812">Transmembrane</keyword>
<feature type="transmembrane region" description="Helical" evidence="7">
    <location>
        <begin position="321"/>
        <end position="347"/>
    </location>
</feature>
<feature type="transmembrane region" description="Helical" evidence="7">
    <location>
        <begin position="265"/>
        <end position="284"/>
    </location>
</feature>
<organism evidence="8 9">
    <name type="scientific">Christensenella hongkongensis</name>
    <dbReference type="NCBI Taxonomy" id="270498"/>
    <lineage>
        <taxon>Bacteria</taxon>
        <taxon>Bacillati</taxon>
        <taxon>Bacillota</taxon>
        <taxon>Clostridia</taxon>
        <taxon>Christensenellales</taxon>
        <taxon>Christensenellaceae</taxon>
        <taxon>Christensenella</taxon>
    </lineage>
</organism>
<keyword evidence="9" id="KW-1185">Reference proteome</keyword>
<dbReference type="PANTHER" id="PTHR43266:SF9">
    <property type="entry name" value="PERMEASE, MAJOR FACILITATOR SUPERFAMILY-RELATED"/>
    <property type="match status" value="1"/>
</dbReference>
<dbReference type="PANTHER" id="PTHR43266">
    <property type="entry name" value="MACROLIDE-EFFLUX PROTEIN"/>
    <property type="match status" value="1"/>
</dbReference>
<name>A0A0M2NKW7_9FIRM</name>
<evidence type="ECO:0000256" key="2">
    <source>
        <dbReference type="ARBA" id="ARBA00022448"/>
    </source>
</evidence>
<evidence type="ECO:0000256" key="5">
    <source>
        <dbReference type="ARBA" id="ARBA00022989"/>
    </source>
</evidence>
<dbReference type="STRING" id="270498.CHK_0767"/>
<evidence type="ECO:0000256" key="1">
    <source>
        <dbReference type="ARBA" id="ARBA00004651"/>
    </source>
</evidence>
<keyword evidence="3" id="KW-1003">Cell membrane</keyword>
<feature type="transmembrane region" description="Helical" evidence="7">
    <location>
        <begin position="101"/>
        <end position="122"/>
    </location>
</feature>
<comment type="subcellular location">
    <subcellularLocation>
        <location evidence="1">Cell membrane</location>
        <topology evidence="1">Multi-pass membrane protein</topology>
    </subcellularLocation>
</comment>
<dbReference type="OrthoDB" id="9763297at2"/>
<feature type="transmembrane region" description="Helical" evidence="7">
    <location>
        <begin position="12"/>
        <end position="33"/>
    </location>
</feature>
<feature type="transmembrane region" description="Helical" evidence="7">
    <location>
        <begin position="296"/>
        <end position="315"/>
    </location>
</feature>
<protein>
    <submittedName>
        <fullName evidence="8">Putative ABC transporter, permease protein</fullName>
    </submittedName>
</protein>
<reference evidence="8 9" key="1">
    <citation type="submission" date="2015-04" db="EMBL/GenBank/DDBJ databases">
        <title>Draft genome sequence of bacteremic isolate Catabacter hongkongensis type strain HKU16T.</title>
        <authorList>
            <person name="Lau S.K."/>
            <person name="Teng J.L."/>
            <person name="Huang Y."/>
            <person name="Curreem S.O."/>
            <person name="Tsui S.K."/>
            <person name="Woo P.C."/>
        </authorList>
    </citation>
    <scope>NUCLEOTIDE SEQUENCE [LARGE SCALE GENOMIC DNA]</scope>
    <source>
        <strain evidence="8 9">HKU16</strain>
    </source>
</reference>
<dbReference type="RefSeq" id="WP_046442714.1">
    <property type="nucleotide sequence ID" value="NZ_LAYJ01000068.1"/>
</dbReference>
<accession>A0A0M2NKW7</accession>
<dbReference type="InterPro" id="IPR036259">
    <property type="entry name" value="MFS_trans_sf"/>
</dbReference>
<feature type="transmembrane region" description="Helical" evidence="7">
    <location>
        <begin position="359"/>
        <end position="378"/>
    </location>
</feature>